<dbReference type="InterPro" id="IPR010982">
    <property type="entry name" value="Lambda_DNA-bd_dom_sf"/>
</dbReference>
<dbReference type="InterPro" id="IPR001387">
    <property type="entry name" value="Cro/C1-type_HTH"/>
</dbReference>
<dbReference type="RefSeq" id="WP_173263715.1">
    <property type="nucleotide sequence ID" value="NZ_BLLG01000004.1"/>
</dbReference>
<dbReference type="Pfam" id="PF19054">
    <property type="entry name" value="DUF5753"/>
    <property type="match status" value="1"/>
</dbReference>
<organism evidence="3 4">
    <name type="scientific">Streptomyces pacificus</name>
    <dbReference type="NCBI Taxonomy" id="2705029"/>
    <lineage>
        <taxon>Bacteria</taxon>
        <taxon>Bacillati</taxon>
        <taxon>Actinomycetota</taxon>
        <taxon>Actinomycetes</taxon>
        <taxon>Kitasatosporales</taxon>
        <taxon>Streptomycetaceae</taxon>
        <taxon>Streptomyces</taxon>
    </lineage>
</organism>
<feature type="compositionally biased region" description="Acidic residues" evidence="1">
    <location>
        <begin position="22"/>
        <end position="36"/>
    </location>
</feature>
<evidence type="ECO:0000313" key="4">
    <source>
        <dbReference type="Proteomes" id="UP000484988"/>
    </source>
</evidence>
<dbReference type="EMBL" id="BLLG01000004">
    <property type="protein sequence ID" value="GFH35767.1"/>
    <property type="molecule type" value="Genomic_DNA"/>
</dbReference>
<evidence type="ECO:0000256" key="1">
    <source>
        <dbReference type="SAM" id="MobiDB-lite"/>
    </source>
</evidence>
<dbReference type="AlphaFoldDB" id="A0A6A0AW07"/>
<proteinExistence type="predicted"/>
<dbReference type="GO" id="GO:0003677">
    <property type="term" value="F:DNA binding"/>
    <property type="evidence" value="ECO:0007669"/>
    <property type="project" value="InterPro"/>
</dbReference>
<accession>A0A6A0AW07</accession>
<dbReference type="InterPro" id="IPR043917">
    <property type="entry name" value="DUF5753"/>
</dbReference>
<feature type="region of interest" description="Disordered" evidence="1">
    <location>
        <begin position="1"/>
        <end position="57"/>
    </location>
</feature>
<dbReference type="Gene3D" id="1.10.260.40">
    <property type="entry name" value="lambda repressor-like DNA-binding domains"/>
    <property type="match status" value="1"/>
</dbReference>
<dbReference type="SMART" id="SM00530">
    <property type="entry name" value="HTH_XRE"/>
    <property type="match status" value="1"/>
</dbReference>
<feature type="compositionally biased region" description="Polar residues" evidence="1">
    <location>
        <begin position="47"/>
        <end position="57"/>
    </location>
</feature>
<reference evidence="3 4" key="1">
    <citation type="submission" date="2020-02" db="EMBL/GenBank/DDBJ databases">
        <title>Whole Genome Shotgun Sequence of Streptomyces sp. strain CWH03.</title>
        <authorList>
            <person name="Dohra H."/>
            <person name="Kodani S."/>
            <person name="Yamamura H."/>
        </authorList>
    </citation>
    <scope>NUCLEOTIDE SEQUENCE [LARGE SCALE GENOMIC DNA]</scope>
    <source>
        <strain evidence="3 4">CWH03</strain>
    </source>
</reference>
<gene>
    <name evidence="3" type="ORF">SCWH03_19890</name>
</gene>
<feature type="compositionally biased region" description="Acidic residues" evidence="1">
    <location>
        <begin position="1"/>
        <end position="11"/>
    </location>
</feature>
<dbReference type="SUPFAM" id="SSF47413">
    <property type="entry name" value="lambda repressor-like DNA-binding domains"/>
    <property type="match status" value="1"/>
</dbReference>
<protein>
    <submittedName>
        <fullName evidence="3">Helix-turn-helix domain-containing protein</fullName>
    </submittedName>
</protein>
<dbReference type="CDD" id="cd00093">
    <property type="entry name" value="HTH_XRE"/>
    <property type="match status" value="1"/>
</dbReference>
<feature type="compositionally biased region" description="Low complexity" evidence="1">
    <location>
        <begin position="37"/>
        <end position="46"/>
    </location>
</feature>
<dbReference type="Proteomes" id="UP000484988">
    <property type="component" value="Unassembled WGS sequence"/>
</dbReference>
<dbReference type="Pfam" id="PF13560">
    <property type="entry name" value="HTH_31"/>
    <property type="match status" value="1"/>
</dbReference>
<sequence>MAYDDTDADDNADGHDNADADGIADADADADADTDADGAAGAATGTRTSHGNQPQISDSLRTFGAVVQALREHAGLSREEFGTRVGYSKHTVASVEQGRRMADRDFVERAEPLLGNTGALRKAAPHLSRQAGLASWFRQWARLEAQALTLWTYECRVVPGLLQTEAYARAVTESVPPVKDEQQVAKQVTARLERQQLLDRRPPIAFSFIVEQSLLERGTGGPDVMRELLDKLLEMSAQFNVELQIMPRHQPDHAGFDGPLRLLESPDNKWSGYAEGQRGGLLVSHRKEVSIMLQRYARLRSQALTSDDSRRLLKQLRGAL</sequence>
<name>A0A6A0AW07_9ACTN</name>
<feature type="domain" description="HTH cro/C1-type" evidence="2">
    <location>
        <begin position="67"/>
        <end position="100"/>
    </location>
</feature>
<keyword evidence="4" id="KW-1185">Reference proteome</keyword>
<dbReference type="PROSITE" id="PS50943">
    <property type="entry name" value="HTH_CROC1"/>
    <property type="match status" value="1"/>
</dbReference>
<evidence type="ECO:0000259" key="2">
    <source>
        <dbReference type="PROSITE" id="PS50943"/>
    </source>
</evidence>
<comment type="caution">
    <text evidence="3">The sequence shown here is derived from an EMBL/GenBank/DDBJ whole genome shotgun (WGS) entry which is preliminary data.</text>
</comment>
<evidence type="ECO:0000313" key="3">
    <source>
        <dbReference type="EMBL" id="GFH35767.1"/>
    </source>
</evidence>